<protein>
    <submittedName>
        <fullName evidence="2">Non-structural protein NSP1.pep1</fullName>
    </submittedName>
</protein>
<proteinExistence type="predicted"/>
<evidence type="ECO:0000256" key="1">
    <source>
        <dbReference type="SAM" id="Phobius"/>
    </source>
</evidence>
<feature type="transmembrane region" description="Helical" evidence="1">
    <location>
        <begin position="37"/>
        <end position="65"/>
    </location>
</feature>
<name>A0A0F6T671_9REOV</name>
<gene>
    <name evidence="2" type="primary">NSP1</name>
    <name evidence="2" type="ORF">CM18_48174gpNSP1</name>
</gene>
<organism evidence="2 3">
    <name type="scientific">Rotavirus B</name>
    <dbReference type="NCBI Taxonomy" id="28876"/>
    <lineage>
        <taxon>Viruses</taxon>
        <taxon>Riboviria</taxon>
        <taxon>Orthornavirae</taxon>
        <taxon>Duplornaviricota</taxon>
        <taxon>Resentoviricetes</taxon>
        <taxon>Reovirales</taxon>
        <taxon>Sedoreoviridae</taxon>
        <taxon>Rotavirus</taxon>
        <taxon>Rotavirus betagastroenteritidis</taxon>
    </lineage>
</organism>
<keyword evidence="1" id="KW-0812">Transmembrane</keyword>
<accession>A0A0F6T671</accession>
<dbReference type="Proteomes" id="UP000125922">
    <property type="component" value="Genome"/>
</dbReference>
<evidence type="ECO:0000313" key="3">
    <source>
        <dbReference type="Proteomes" id="UP000125922"/>
    </source>
</evidence>
<reference evidence="2 3" key="1">
    <citation type="submission" date="2015-04" db="EMBL/GenBank/DDBJ databases">
        <authorList>
            <person name="Stucker K.M."/>
            <person name="Halpin R.A."/>
            <person name="Akopov A."/>
            <person name="Fedorova N."/>
            <person name="Tsitrin T."/>
            <person name="Puri V."/>
            <person name="Stockwell T."/>
            <person name="Amedeo P."/>
            <person name="Bishop B."/>
            <person name="Gupta N."/>
            <person name="Hoover J."/>
            <person name="Katzel D."/>
            <person name="Schobel S."/>
            <person name="Shrivastava S."/>
            <person name="Vlasova A.N."/>
            <person name="Wentworth D.E."/>
            <person name="Das S.R."/>
            <person name="Saif L.J."/>
        </authorList>
    </citation>
    <scope>NUCLEOTIDE SEQUENCE [LARGE SCALE GENOMIC DNA]</scope>
    <source>
        <strain evidence="2">RVB/Pig-tc/USA/LS00011_Ohio/XXXX/GXP[X]</strain>
    </source>
</reference>
<evidence type="ECO:0000313" key="2">
    <source>
        <dbReference type="EMBL" id="AKE33173.1"/>
    </source>
</evidence>
<sequence length="101" mass="11419">MGNRQSSLQSQTHRTDINSHNSNIYLQSASFAEFKTYHLLITVGAALIALLFAFLISSLVCNCYLLRRLRNGPRKIYRTSQVQEGSSPVLSKQLIRSDNFV</sequence>
<dbReference type="EMBL" id="KR052709">
    <property type="protein sequence ID" value="AKE33173.1"/>
    <property type="molecule type" value="Genomic_RNA"/>
</dbReference>
<keyword evidence="1" id="KW-0472">Membrane</keyword>
<keyword evidence="1" id="KW-1133">Transmembrane helix</keyword>